<evidence type="ECO:0000256" key="3">
    <source>
        <dbReference type="ARBA" id="ARBA00022827"/>
    </source>
</evidence>
<evidence type="ECO:0000259" key="6">
    <source>
        <dbReference type="Pfam" id="PF02852"/>
    </source>
</evidence>
<dbReference type="InterPro" id="IPR023753">
    <property type="entry name" value="FAD/NAD-binding_dom"/>
</dbReference>
<dbReference type="KEGG" id="saca:FFV09_12545"/>
<accession>A0A4Y6UYJ7</accession>
<evidence type="ECO:0000313" key="9">
    <source>
        <dbReference type="Proteomes" id="UP000316968"/>
    </source>
</evidence>
<comment type="similarity">
    <text evidence="1">Belongs to the class-I pyridine nucleotide-disulfide oxidoreductase family.</text>
</comment>
<feature type="binding site" evidence="4">
    <location>
        <position position="263"/>
    </location>
    <ligand>
        <name>NAD(+)</name>
        <dbReference type="ChEBI" id="CHEBI:57540"/>
    </ligand>
</feature>
<dbReference type="SUPFAM" id="SSF55424">
    <property type="entry name" value="FAD/NAD-linked reductases, dimerisation (C-terminal) domain"/>
    <property type="match status" value="1"/>
</dbReference>
<organism evidence="8 9">
    <name type="scientific">Saccharibacillus brassicae</name>
    <dbReference type="NCBI Taxonomy" id="2583377"/>
    <lineage>
        <taxon>Bacteria</taxon>
        <taxon>Bacillati</taxon>
        <taxon>Bacillota</taxon>
        <taxon>Bacilli</taxon>
        <taxon>Bacillales</taxon>
        <taxon>Paenibacillaceae</taxon>
        <taxon>Saccharibacillus</taxon>
    </lineage>
</organism>
<keyword evidence="2" id="KW-0285">Flavoprotein</keyword>
<dbReference type="PANTHER" id="PTHR43014:SF5">
    <property type="entry name" value="GLUTATHIONE REDUCTASE (NADPH)"/>
    <property type="match status" value="1"/>
</dbReference>
<feature type="domain" description="FAD/NAD(P)-binding" evidence="7">
    <location>
        <begin position="9"/>
        <end position="319"/>
    </location>
</feature>
<dbReference type="Gene3D" id="3.30.390.30">
    <property type="match status" value="1"/>
</dbReference>
<dbReference type="RefSeq" id="WP_141448143.1">
    <property type="nucleotide sequence ID" value="NZ_CP041217.1"/>
</dbReference>
<dbReference type="PRINTS" id="PR00411">
    <property type="entry name" value="PNDRDTASEI"/>
</dbReference>
<dbReference type="InterPro" id="IPR004099">
    <property type="entry name" value="Pyr_nucl-diS_OxRdtase_dimer"/>
</dbReference>
<dbReference type="EMBL" id="CP041217">
    <property type="protein sequence ID" value="QDH21598.1"/>
    <property type="molecule type" value="Genomic_DNA"/>
</dbReference>
<evidence type="ECO:0000256" key="4">
    <source>
        <dbReference type="PIRSR" id="PIRSR000350-3"/>
    </source>
</evidence>
<keyword evidence="9" id="KW-1185">Reference proteome</keyword>
<dbReference type="Pfam" id="PF02852">
    <property type="entry name" value="Pyr_redox_dim"/>
    <property type="match status" value="1"/>
</dbReference>
<keyword evidence="3 4" id="KW-0274">FAD</keyword>
<sequence>MTQSPTQSFDILFIGSGQAAWNAALPLAAMGRKIAVVERHKIAGVCTSYGCNPKIILDSPIKVMEDAQLYGGNGLESSFTLDWSKLMAHKNSILDPLPDKVEEMLTGAGVTILHGEAKFADSRTVEVDGVPYSAETIVIAAGQRPAALDIPGSELLKTSDDFLYLPELPKRIVLIGAGYVAMELASIASKAGAHVEVVQTSNRALDGFHQPYASRLIEKMQGDGVVFHFEDRASGLARQGEEYVLTTEKGLALPADLVINATGRIPNTDLLGLEAAGVNYTQKGIVVDRYLRTSQPNIYASGDVLDKKQPRLTPTSVFEAKYLGALLSGTIDAPIEYPPIATIAFTLPRISQIGVSPEEAEQSGQYTVKPVELGKQWDFQGRGDTDAHLTLVFDRDGKLAGAAAYSREALDIVNALTPIIALKLSAEQADQLVYAFPSFESTIPGLLRQGQAK</sequence>
<dbReference type="GO" id="GO:0000166">
    <property type="term" value="F:nucleotide binding"/>
    <property type="evidence" value="ECO:0007669"/>
    <property type="project" value="UniProtKB-KW"/>
</dbReference>
<dbReference type="Gene3D" id="3.50.50.60">
    <property type="entry name" value="FAD/NAD(P)-binding domain"/>
    <property type="match status" value="2"/>
</dbReference>
<feature type="binding site" evidence="4">
    <location>
        <position position="303"/>
    </location>
    <ligand>
        <name>FAD</name>
        <dbReference type="ChEBI" id="CHEBI:57692"/>
    </ligand>
</feature>
<dbReference type="GO" id="GO:0016491">
    <property type="term" value="F:oxidoreductase activity"/>
    <property type="evidence" value="ECO:0007669"/>
    <property type="project" value="InterPro"/>
</dbReference>
<dbReference type="Pfam" id="PF07992">
    <property type="entry name" value="Pyr_redox_2"/>
    <property type="match status" value="1"/>
</dbReference>
<dbReference type="InterPro" id="IPR001100">
    <property type="entry name" value="Pyr_nuc-diS_OxRdtase"/>
</dbReference>
<dbReference type="PIRSF" id="PIRSF000350">
    <property type="entry name" value="Mercury_reductase_MerA"/>
    <property type="match status" value="1"/>
</dbReference>
<reference evidence="8 9" key="1">
    <citation type="submission" date="2019-06" db="EMBL/GenBank/DDBJ databases">
        <title>Saccharibacillus brassicae sp. nov., an endophytic bacterium isolated from Chinese cabbage seeds (Brassica pekinensis).</title>
        <authorList>
            <person name="Jiang L."/>
            <person name="Lee J."/>
            <person name="Kim S.W."/>
        </authorList>
    </citation>
    <scope>NUCLEOTIDE SEQUENCE [LARGE SCALE GENOMIC DNA]</scope>
    <source>
        <strain evidence="9">KCTC 43072 / ATSA2</strain>
    </source>
</reference>
<keyword evidence="4" id="KW-0547">Nucleotide-binding</keyword>
<evidence type="ECO:0000259" key="7">
    <source>
        <dbReference type="Pfam" id="PF07992"/>
    </source>
</evidence>
<dbReference type="SUPFAM" id="SSF51905">
    <property type="entry name" value="FAD/NAD(P)-binding domain"/>
    <property type="match status" value="1"/>
</dbReference>
<feature type="domain" description="Pyridine nucleotide-disulphide oxidoreductase dimerisation" evidence="6">
    <location>
        <begin position="340"/>
        <end position="442"/>
    </location>
</feature>
<dbReference type="InterPro" id="IPR036188">
    <property type="entry name" value="FAD/NAD-bd_sf"/>
</dbReference>
<dbReference type="AlphaFoldDB" id="A0A4Y6UYJ7"/>
<evidence type="ECO:0000256" key="1">
    <source>
        <dbReference type="ARBA" id="ARBA00007532"/>
    </source>
</evidence>
<dbReference type="OrthoDB" id="9802028at2"/>
<dbReference type="PANTHER" id="PTHR43014">
    <property type="entry name" value="MERCURIC REDUCTASE"/>
    <property type="match status" value="1"/>
</dbReference>
<evidence type="ECO:0000256" key="5">
    <source>
        <dbReference type="PIRSR" id="PIRSR000350-4"/>
    </source>
</evidence>
<dbReference type="Proteomes" id="UP000316968">
    <property type="component" value="Chromosome"/>
</dbReference>
<dbReference type="PRINTS" id="PR00368">
    <property type="entry name" value="FADPNR"/>
</dbReference>
<feature type="binding site" evidence="4">
    <location>
        <begin position="176"/>
        <end position="183"/>
    </location>
    <ligand>
        <name>NAD(+)</name>
        <dbReference type="ChEBI" id="CHEBI:57540"/>
    </ligand>
</feature>
<proteinExistence type="inferred from homology"/>
<name>A0A4Y6UYJ7_SACBS</name>
<feature type="disulfide bond" description="Redox-active" evidence="5">
    <location>
        <begin position="46"/>
        <end position="51"/>
    </location>
</feature>
<evidence type="ECO:0000256" key="2">
    <source>
        <dbReference type="ARBA" id="ARBA00022630"/>
    </source>
</evidence>
<dbReference type="InterPro" id="IPR016156">
    <property type="entry name" value="FAD/NAD-linked_Rdtase_dimer_sf"/>
</dbReference>
<keyword evidence="4" id="KW-0520">NAD</keyword>
<evidence type="ECO:0000313" key="8">
    <source>
        <dbReference type="EMBL" id="QDH21598.1"/>
    </source>
</evidence>
<comment type="cofactor">
    <cofactor evidence="4">
        <name>FAD</name>
        <dbReference type="ChEBI" id="CHEBI:57692"/>
    </cofactor>
    <text evidence="4">Binds 1 FAD per subunit.</text>
</comment>
<gene>
    <name evidence="8" type="ORF">FFV09_12545</name>
</gene>
<protein>
    <submittedName>
        <fullName evidence="8">NAD(P)/FAD-dependent oxidoreductase</fullName>
    </submittedName>
</protein>